<evidence type="ECO:0000259" key="4">
    <source>
        <dbReference type="Pfam" id="PF05649"/>
    </source>
</evidence>
<dbReference type="Gene3D" id="3.40.390.10">
    <property type="entry name" value="Collagenase (Catalytic Domain)"/>
    <property type="match status" value="2"/>
</dbReference>
<dbReference type="InterPro" id="IPR000718">
    <property type="entry name" value="Peptidase_M13"/>
</dbReference>
<protein>
    <recommendedName>
        <fullName evidence="4">Peptidase M13 N-terminal domain-containing protein</fullName>
    </recommendedName>
</protein>
<dbReference type="PROSITE" id="PS51885">
    <property type="entry name" value="NEPRILYSIN"/>
    <property type="match status" value="1"/>
</dbReference>
<name>A0A9J6D5J0_RHIMP</name>
<dbReference type="InterPro" id="IPR008753">
    <property type="entry name" value="Peptidase_M13_N"/>
</dbReference>
<dbReference type="SUPFAM" id="SSF55486">
    <property type="entry name" value="Metalloproteases ('zincins'), catalytic domain"/>
    <property type="match status" value="1"/>
</dbReference>
<reference evidence="5" key="1">
    <citation type="journal article" date="2020" name="Cell">
        <title>Large-Scale Comparative Analyses of Tick Genomes Elucidate Their Genetic Diversity and Vector Capacities.</title>
        <authorList>
            <consortium name="Tick Genome and Microbiome Consortium (TIGMIC)"/>
            <person name="Jia N."/>
            <person name="Wang J."/>
            <person name="Shi W."/>
            <person name="Du L."/>
            <person name="Sun Y."/>
            <person name="Zhan W."/>
            <person name="Jiang J.F."/>
            <person name="Wang Q."/>
            <person name="Zhang B."/>
            <person name="Ji P."/>
            <person name="Bell-Sakyi L."/>
            <person name="Cui X.M."/>
            <person name="Yuan T.T."/>
            <person name="Jiang B.G."/>
            <person name="Yang W.F."/>
            <person name="Lam T.T."/>
            <person name="Chang Q.C."/>
            <person name="Ding S.J."/>
            <person name="Wang X.J."/>
            <person name="Zhu J.G."/>
            <person name="Ruan X.D."/>
            <person name="Zhao L."/>
            <person name="Wei J.T."/>
            <person name="Ye R.Z."/>
            <person name="Que T.C."/>
            <person name="Du C.H."/>
            <person name="Zhou Y.H."/>
            <person name="Cheng J.X."/>
            <person name="Dai P.F."/>
            <person name="Guo W.B."/>
            <person name="Han X.H."/>
            <person name="Huang E.J."/>
            <person name="Li L.F."/>
            <person name="Wei W."/>
            <person name="Gao Y.C."/>
            <person name="Liu J.Z."/>
            <person name="Shao H.Z."/>
            <person name="Wang X."/>
            <person name="Wang C.C."/>
            <person name="Yang T.C."/>
            <person name="Huo Q.B."/>
            <person name="Li W."/>
            <person name="Chen H.Y."/>
            <person name="Chen S.E."/>
            <person name="Zhou L.G."/>
            <person name="Ni X.B."/>
            <person name="Tian J.H."/>
            <person name="Sheng Y."/>
            <person name="Liu T."/>
            <person name="Pan Y.S."/>
            <person name="Xia L.Y."/>
            <person name="Li J."/>
            <person name="Zhao F."/>
            <person name="Cao W.C."/>
        </authorList>
    </citation>
    <scope>NUCLEOTIDE SEQUENCE</scope>
    <source>
        <strain evidence="5">Rmic-2018</strain>
    </source>
</reference>
<accession>A0A9J6D5J0</accession>
<comment type="caution">
    <text evidence="5">The sequence shown here is derived from an EMBL/GenBank/DDBJ whole genome shotgun (WGS) entry which is preliminary data.</text>
</comment>
<proteinExistence type="inferred from homology"/>
<keyword evidence="3" id="KW-1133">Transmembrane helix</keyword>
<feature type="domain" description="Peptidase M13 N-terminal" evidence="4">
    <location>
        <begin position="125"/>
        <end position="450"/>
    </location>
</feature>
<dbReference type="PANTHER" id="PTHR11733">
    <property type="entry name" value="ZINC METALLOPROTEASE FAMILY M13 NEPRILYSIN-RELATED"/>
    <property type="match status" value="1"/>
</dbReference>
<feature type="compositionally biased region" description="Basic and acidic residues" evidence="2">
    <location>
        <begin position="1"/>
        <end position="14"/>
    </location>
</feature>
<feature type="transmembrane region" description="Helical" evidence="3">
    <location>
        <begin position="65"/>
        <end position="90"/>
    </location>
</feature>
<keyword evidence="3" id="KW-0472">Membrane</keyword>
<evidence type="ECO:0000313" key="6">
    <source>
        <dbReference type="Proteomes" id="UP000821866"/>
    </source>
</evidence>
<evidence type="ECO:0000256" key="2">
    <source>
        <dbReference type="SAM" id="MobiDB-lite"/>
    </source>
</evidence>
<keyword evidence="6" id="KW-1185">Reference proteome</keyword>
<dbReference type="AlphaFoldDB" id="A0A9J6D5J0"/>
<feature type="region of interest" description="Disordered" evidence="2">
    <location>
        <begin position="1"/>
        <end position="44"/>
    </location>
</feature>
<dbReference type="GO" id="GO:0016485">
    <property type="term" value="P:protein processing"/>
    <property type="evidence" value="ECO:0007669"/>
    <property type="project" value="TreeGrafter"/>
</dbReference>
<dbReference type="InterPro" id="IPR024079">
    <property type="entry name" value="MetalloPept_cat_dom_sf"/>
</dbReference>
<dbReference type="Proteomes" id="UP000821866">
    <property type="component" value="Chromosome 9"/>
</dbReference>
<sequence>MTRAEIPLRPRDPCCCELPQPPSPPAGRKVPSLQPASSRSDLRRQRQRVRLVYSGHDDRVSESHWVIVVALGASLSIVIAFFVFVALAFATRTDETNRHLEYCETPACRAFAQLLAASVDVARNPCDNFYKFVCGKWHSSRSVYQEHLSRFFIELATALRDARTHEKEMTVSGKAASLYASCESVLLGGNEDLDGFREVLSQADIVWPRLESTPDVLATTYRIRKYFDIASLLKITKLAKGTTVSSNASDFLLEPGDIIIPKSALHRLSYINYKFYSLVVGALASRNSSHEADILHDDAVRIGEDFRKTIMPLLHRPVIADPSANLENLSSYAPQFSVTRWRYFFTKHFNTSGGAIVVNVTNTEYLSTYSYLTAKWNESIMVWCTSWLAVAEIAPFMSQEIALHRFTTEATTESAPRHCLELGERLLGAATFSTYVTKAFSKDVLEEIRASTLALLAPIQTKMVESSWLISPSIYEIVNATQFFSLLIQARKYEQEMDSIFKDNKSDSIARKWVNAVRLRRVLMNDGASFPLTRHLEDIHAEPSYTFFDSTTGTVRLPLYAPMLPMYERGLTRGMRFGTLGMMFAQASFRGLLARMSQDNASHTSEHWRCFSGTSANGSYNVRYDRTIPLQMLEEFFEVAFPYSDRNHLDFEPRLAEAHVFFISMCYLLCGPEVGSAKFEQACNEAVRHSRLFSKSFNCSLGTKMNPQEKCEFF</sequence>
<dbReference type="Pfam" id="PF05649">
    <property type="entry name" value="Peptidase_M13_N"/>
    <property type="match status" value="1"/>
</dbReference>
<evidence type="ECO:0000256" key="3">
    <source>
        <dbReference type="SAM" id="Phobius"/>
    </source>
</evidence>
<evidence type="ECO:0000313" key="5">
    <source>
        <dbReference type="EMBL" id="KAH8009306.1"/>
    </source>
</evidence>
<keyword evidence="3" id="KW-0812">Transmembrane</keyword>
<reference evidence="5" key="2">
    <citation type="submission" date="2021-09" db="EMBL/GenBank/DDBJ databases">
        <authorList>
            <person name="Jia N."/>
            <person name="Wang J."/>
            <person name="Shi W."/>
            <person name="Du L."/>
            <person name="Sun Y."/>
            <person name="Zhan W."/>
            <person name="Jiang J."/>
            <person name="Wang Q."/>
            <person name="Zhang B."/>
            <person name="Ji P."/>
            <person name="Sakyi L.B."/>
            <person name="Cui X."/>
            <person name="Yuan T."/>
            <person name="Jiang B."/>
            <person name="Yang W."/>
            <person name="Lam T.T.-Y."/>
            <person name="Chang Q."/>
            <person name="Ding S."/>
            <person name="Wang X."/>
            <person name="Zhu J."/>
            <person name="Ruan X."/>
            <person name="Zhao L."/>
            <person name="Wei J."/>
            <person name="Que T."/>
            <person name="Du C."/>
            <person name="Cheng J."/>
            <person name="Dai P."/>
            <person name="Han X."/>
            <person name="Huang E."/>
            <person name="Gao Y."/>
            <person name="Liu J."/>
            <person name="Shao H."/>
            <person name="Ye R."/>
            <person name="Li L."/>
            <person name="Wei W."/>
            <person name="Wang X."/>
            <person name="Wang C."/>
            <person name="Huo Q."/>
            <person name="Li W."/>
            <person name="Guo W."/>
            <person name="Chen H."/>
            <person name="Chen S."/>
            <person name="Zhou L."/>
            <person name="Zhou L."/>
            <person name="Ni X."/>
            <person name="Tian J."/>
            <person name="Zhou Y."/>
            <person name="Sheng Y."/>
            <person name="Liu T."/>
            <person name="Pan Y."/>
            <person name="Xia L."/>
            <person name="Li J."/>
            <person name="Zhao F."/>
            <person name="Cao W."/>
        </authorList>
    </citation>
    <scope>NUCLEOTIDE SEQUENCE</scope>
    <source>
        <strain evidence="5">Rmic-2018</strain>
        <tissue evidence="5">Larvae</tissue>
    </source>
</reference>
<dbReference type="EMBL" id="JABSTU010000011">
    <property type="protein sequence ID" value="KAH8009306.1"/>
    <property type="molecule type" value="Genomic_DNA"/>
</dbReference>
<dbReference type="Gene3D" id="1.10.1380.10">
    <property type="entry name" value="Neutral endopeptidase , domain2"/>
    <property type="match status" value="1"/>
</dbReference>
<dbReference type="GO" id="GO:0004222">
    <property type="term" value="F:metalloendopeptidase activity"/>
    <property type="evidence" value="ECO:0007669"/>
    <property type="project" value="InterPro"/>
</dbReference>
<gene>
    <name evidence="5" type="ORF">HPB51_014442</name>
</gene>
<dbReference type="PANTHER" id="PTHR11733:SF241">
    <property type="entry name" value="GH26575P-RELATED"/>
    <property type="match status" value="1"/>
</dbReference>
<dbReference type="InterPro" id="IPR042089">
    <property type="entry name" value="Peptidase_M13_dom_2"/>
</dbReference>
<comment type="similarity">
    <text evidence="1">Belongs to the peptidase M13 family.</text>
</comment>
<dbReference type="GO" id="GO:0005886">
    <property type="term" value="C:plasma membrane"/>
    <property type="evidence" value="ECO:0007669"/>
    <property type="project" value="TreeGrafter"/>
</dbReference>
<dbReference type="VEuPathDB" id="VectorBase:LOC119172637"/>
<organism evidence="5 6">
    <name type="scientific">Rhipicephalus microplus</name>
    <name type="common">Cattle tick</name>
    <name type="synonym">Boophilus microplus</name>
    <dbReference type="NCBI Taxonomy" id="6941"/>
    <lineage>
        <taxon>Eukaryota</taxon>
        <taxon>Metazoa</taxon>
        <taxon>Ecdysozoa</taxon>
        <taxon>Arthropoda</taxon>
        <taxon>Chelicerata</taxon>
        <taxon>Arachnida</taxon>
        <taxon>Acari</taxon>
        <taxon>Parasitiformes</taxon>
        <taxon>Ixodida</taxon>
        <taxon>Ixodoidea</taxon>
        <taxon>Ixodidae</taxon>
        <taxon>Rhipicephalinae</taxon>
        <taxon>Rhipicephalus</taxon>
        <taxon>Boophilus</taxon>
    </lineage>
</organism>
<evidence type="ECO:0000256" key="1">
    <source>
        <dbReference type="ARBA" id="ARBA00007357"/>
    </source>
</evidence>